<evidence type="ECO:0000313" key="2">
    <source>
        <dbReference type="Proteomes" id="UP000267821"/>
    </source>
</evidence>
<accession>A0A3N4M1G9</accession>
<evidence type="ECO:0000313" key="1">
    <source>
        <dbReference type="EMBL" id="RPB29013.1"/>
    </source>
</evidence>
<keyword evidence="2" id="KW-1185">Reference proteome</keyword>
<reference evidence="1 2" key="1">
    <citation type="journal article" date="2018" name="Nat. Ecol. Evol.">
        <title>Pezizomycetes genomes reveal the molecular basis of ectomycorrhizal truffle lifestyle.</title>
        <authorList>
            <person name="Murat C."/>
            <person name="Payen T."/>
            <person name="Noel B."/>
            <person name="Kuo A."/>
            <person name="Morin E."/>
            <person name="Chen J."/>
            <person name="Kohler A."/>
            <person name="Krizsan K."/>
            <person name="Balestrini R."/>
            <person name="Da Silva C."/>
            <person name="Montanini B."/>
            <person name="Hainaut M."/>
            <person name="Levati E."/>
            <person name="Barry K.W."/>
            <person name="Belfiori B."/>
            <person name="Cichocki N."/>
            <person name="Clum A."/>
            <person name="Dockter R.B."/>
            <person name="Fauchery L."/>
            <person name="Guy J."/>
            <person name="Iotti M."/>
            <person name="Le Tacon F."/>
            <person name="Lindquist E.A."/>
            <person name="Lipzen A."/>
            <person name="Malagnac F."/>
            <person name="Mello A."/>
            <person name="Molinier V."/>
            <person name="Miyauchi S."/>
            <person name="Poulain J."/>
            <person name="Riccioni C."/>
            <person name="Rubini A."/>
            <person name="Sitrit Y."/>
            <person name="Splivallo R."/>
            <person name="Traeger S."/>
            <person name="Wang M."/>
            <person name="Zifcakova L."/>
            <person name="Wipf D."/>
            <person name="Zambonelli A."/>
            <person name="Paolocci F."/>
            <person name="Nowrousian M."/>
            <person name="Ottonello S."/>
            <person name="Baldrian P."/>
            <person name="Spatafora J.W."/>
            <person name="Henrissat B."/>
            <person name="Nagy L.G."/>
            <person name="Aury J.M."/>
            <person name="Wincker P."/>
            <person name="Grigoriev I.V."/>
            <person name="Bonfante P."/>
            <person name="Martin F.M."/>
        </authorList>
    </citation>
    <scope>NUCLEOTIDE SEQUENCE [LARGE SCALE GENOMIC DNA]</scope>
    <source>
        <strain evidence="1 2">ATCC MYA-4762</strain>
    </source>
</reference>
<gene>
    <name evidence="1" type="ORF">L211DRAFT_252878</name>
</gene>
<dbReference type="AlphaFoldDB" id="A0A3N4M1G9"/>
<organism evidence="1 2">
    <name type="scientific">Terfezia boudieri ATCC MYA-4762</name>
    <dbReference type="NCBI Taxonomy" id="1051890"/>
    <lineage>
        <taxon>Eukaryota</taxon>
        <taxon>Fungi</taxon>
        <taxon>Dikarya</taxon>
        <taxon>Ascomycota</taxon>
        <taxon>Pezizomycotina</taxon>
        <taxon>Pezizomycetes</taxon>
        <taxon>Pezizales</taxon>
        <taxon>Pezizaceae</taxon>
        <taxon>Terfezia</taxon>
    </lineage>
</organism>
<protein>
    <submittedName>
        <fullName evidence="1">Uncharacterized protein</fullName>
    </submittedName>
</protein>
<dbReference type="InParanoid" id="A0A3N4M1G9"/>
<sequence>MPSITSLGSWITRLGCELPQLKDSLRLPCTTVISTCAVLRNHLEGLQLTMGNIVSSVFGPLILTENTTSTEAHEVDLSRLPGAYPAIPIVCTSVTSTIRYTTGTDTAYATEHGAWAIYNRESKPLQILLPAPEVRPSYPVDWNSRIFPMLAAAAVRNTITMVFNVEENLPVARTIRVLKPSATYTNTKAPSCSLQSRKLTFKRSVWCREPVRQISLSLANCTCSS</sequence>
<dbReference type="EMBL" id="ML121528">
    <property type="protein sequence ID" value="RPB29013.1"/>
    <property type="molecule type" value="Genomic_DNA"/>
</dbReference>
<name>A0A3N4M1G9_9PEZI</name>
<dbReference type="OrthoDB" id="10326188at2759"/>
<dbReference type="Proteomes" id="UP000267821">
    <property type="component" value="Unassembled WGS sequence"/>
</dbReference>
<proteinExistence type="predicted"/>